<dbReference type="EMBL" id="JANBVO010000030">
    <property type="protein sequence ID" value="KAJ9138486.1"/>
    <property type="molecule type" value="Genomic_DNA"/>
</dbReference>
<dbReference type="Gene3D" id="1.10.472.10">
    <property type="entry name" value="Cyclin-like"/>
    <property type="match status" value="1"/>
</dbReference>
<sequence>MPGGVCAVLDYEVDLMAEYVAEMATRLVTPQSPVTAPFRKFVSQILTSTRLPSTTILLGMNYLAKRVNMLNTAAPLKATEGQVWRMLTIALLLGSKFLDDNTFQNRSWSEVSGIQVQELNTLENEWLKAISWCLYVNLDRSNDYNAWLKSWQEWQDNKKRLQAQASRERLAALVPPIETDVHPRHTQVYPSWHQQQVAEYERLSSLNMKRNEHVQHTAFRPQEAAWNHYQSAGWGSAAPLTPPDSGYGTPEYINSATSVNGQYYGDWVNRACVNNGSSQRSAHPNSGHGYHSAHANYSGYYNYGQNIWEPSIVECNCANCMGPVHNKPQPYFTMPPHGYGQPVMG</sequence>
<protein>
    <submittedName>
        <fullName evidence="1">Uncharacterized protein</fullName>
    </submittedName>
</protein>
<dbReference type="GO" id="GO:0005634">
    <property type="term" value="C:nucleus"/>
    <property type="evidence" value="ECO:0007669"/>
    <property type="project" value="TreeGrafter"/>
</dbReference>
<comment type="caution">
    <text evidence="1">The sequence shown here is derived from an EMBL/GenBank/DDBJ whole genome shotgun (WGS) entry which is preliminary data.</text>
</comment>
<dbReference type="GO" id="GO:0016538">
    <property type="term" value="F:cyclin-dependent protein serine/threonine kinase regulator activity"/>
    <property type="evidence" value="ECO:0007669"/>
    <property type="project" value="TreeGrafter"/>
</dbReference>
<accession>A0AA38VCR8</accession>
<name>A0AA38VCR8_9PEZI</name>
<dbReference type="Pfam" id="PF08613">
    <property type="entry name" value="Cyclin"/>
    <property type="match status" value="1"/>
</dbReference>
<keyword evidence="2" id="KW-1185">Reference proteome</keyword>
<dbReference type="CDD" id="cd20557">
    <property type="entry name" value="CYCLIN_ScPCL1-like"/>
    <property type="match status" value="1"/>
</dbReference>
<evidence type="ECO:0000313" key="2">
    <source>
        <dbReference type="Proteomes" id="UP001174694"/>
    </source>
</evidence>
<dbReference type="GO" id="GO:0019901">
    <property type="term" value="F:protein kinase binding"/>
    <property type="evidence" value="ECO:0007669"/>
    <property type="project" value="InterPro"/>
</dbReference>
<organism evidence="1 2">
    <name type="scientific">Pleurostoma richardsiae</name>
    <dbReference type="NCBI Taxonomy" id="41990"/>
    <lineage>
        <taxon>Eukaryota</taxon>
        <taxon>Fungi</taxon>
        <taxon>Dikarya</taxon>
        <taxon>Ascomycota</taxon>
        <taxon>Pezizomycotina</taxon>
        <taxon>Sordariomycetes</taxon>
        <taxon>Sordariomycetidae</taxon>
        <taxon>Calosphaeriales</taxon>
        <taxon>Pleurostomataceae</taxon>
        <taxon>Pleurostoma</taxon>
    </lineage>
</organism>
<dbReference type="PANTHER" id="PTHR15615">
    <property type="match status" value="1"/>
</dbReference>
<reference evidence="1" key="1">
    <citation type="submission" date="2022-07" db="EMBL/GenBank/DDBJ databases">
        <title>Fungi with potential for degradation of polypropylene.</title>
        <authorList>
            <person name="Gostincar C."/>
        </authorList>
    </citation>
    <scope>NUCLEOTIDE SEQUENCE</scope>
    <source>
        <strain evidence="1">EXF-13308</strain>
    </source>
</reference>
<dbReference type="PANTHER" id="PTHR15615:SF27">
    <property type="entry name" value="PHO85 CYCLIN CLG1"/>
    <property type="match status" value="1"/>
</dbReference>
<dbReference type="InterPro" id="IPR013922">
    <property type="entry name" value="Cyclin_PHO80-like"/>
</dbReference>
<proteinExistence type="predicted"/>
<dbReference type="GO" id="GO:0000307">
    <property type="term" value="C:cyclin-dependent protein kinase holoenzyme complex"/>
    <property type="evidence" value="ECO:0007669"/>
    <property type="project" value="TreeGrafter"/>
</dbReference>
<gene>
    <name evidence="1" type="ORF">NKR23_g8540</name>
</gene>
<dbReference type="AlphaFoldDB" id="A0AA38VCR8"/>
<dbReference type="Proteomes" id="UP001174694">
    <property type="component" value="Unassembled WGS sequence"/>
</dbReference>
<evidence type="ECO:0000313" key="1">
    <source>
        <dbReference type="EMBL" id="KAJ9138486.1"/>
    </source>
</evidence>